<dbReference type="SUPFAM" id="SSF51735">
    <property type="entry name" value="NAD(P)-binding Rossmann-fold domains"/>
    <property type="match status" value="1"/>
</dbReference>
<comment type="caution">
    <text evidence="1">The sequence shown here is derived from an EMBL/GenBank/DDBJ whole genome shotgun (WGS) entry which is preliminary data.</text>
</comment>
<evidence type="ECO:0000313" key="2">
    <source>
        <dbReference type="Proteomes" id="UP000217005"/>
    </source>
</evidence>
<evidence type="ECO:0000313" key="1">
    <source>
        <dbReference type="EMBL" id="OZI35442.1"/>
    </source>
</evidence>
<dbReference type="OrthoDB" id="9798632at2"/>
<dbReference type="PANTHER" id="PTHR14097">
    <property type="entry name" value="OXIDOREDUCTASE HTATIP2"/>
    <property type="match status" value="1"/>
</dbReference>
<reference evidence="1 2" key="1">
    <citation type="submission" date="2017-05" db="EMBL/GenBank/DDBJ databases">
        <title>Complete and WGS of Bordetella genogroups.</title>
        <authorList>
            <person name="Spilker T."/>
            <person name="LiPuma J."/>
        </authorList>
    </citation>
    <scope>NUCLEOTIDE SEQUENCE [LARGE SCALE GENOMIC DNA]</scope>
    <source>
        <strain evidence="1 2">AU17610</strain>
    </source>
</reference>
<proteinExistence type="predicted"/>
<accession>A0A261SEQ3</accession>
<dbReference type="Proteomes" id="UP000217005">
    <property type="component" value="Unassembled WGS sequence"/>
</dbReference>
<dbReference type="RefSeq" id="WP_094826251.1">
    <property type="nucleotide sequence ID" value="NZ_NEVL01000003.1"/>
</dbReference>
<dbReference type="EMBL" id="NEVL01000003">
    <property type="protein sequence ID" value="OZI35442.1"/>
    <property type="molecule type" value="Genomic_DNA"/>
</dbReference>
<dbReference type="Gene3D" id="3.40.50.720">
    <property type="entry name" value="NAD(P)-binding Rossmann-like Domain"/>
    <property type="match status" value="1"/>
</dbReference>
<dbReference type="AlphaFoldDB" id="A0A261SEQ3"/>
<name>A0A261SEQ3_9BORD</name>
<organism evidence="1 2">
    <name type="scientific">Bordetella genomosp. 1</name>
    <dbReference type="NCBI Taxonomy" id="1395607"/>
    <lineage>
        <taxon>Bacteria</taxon>
        <taxon>Pseudomonadati</taxon>
        <taxon>Pseudomonadota</taxon>
        <taxon>Betaproteobacteria</taxon>
        <taxon>Burkholderiales</taxon>
        <taxon>Alcaligenaceae</taxon>
        <taxon>Bordetella</taxon>
    </lineage>
</organism>
<dbReference type="PANTHER" id="PTHR14097:SF7">
    <property type="entry name" value="OXIDOREDUCTASE HTATIP2"/>
    <property type="match status" value="1"/>
</dbReference>
<sequence length="209" mass="22317">MRLLLVGATGLVGSHVLRLALADARITQVTAPVRRALPQASRLLAPQVDYASLPPDAPWWQADAVVCTLGTTIRTAGSQAAFRRVDHDYPLAVARLARAAGTPVYVLNSAIGADAGSRFFYNRVKGELERDLQAEGFASLTFVRPGLIGGRREEFRAGERIMQGLLGALGPVLPARWRLNPAPRIAAALLEAAVQARPGVHVITADTLT</sequence>
<gene>
    <name evidence="1" type="ORF">CEG14_10145</name>
</gene>
<protein>
    <submittedName>
        <fullName evidence="1">NAD-dependent dehydratase</fullName>
    </submittedName>
</protein>
<dbReference type="InterPro" id="IPR036291">
    <property type="entry name" value="NAD(P)-bd_dom_sf"/>
</dbReference>